<dbReference type="InterPro" id="IPR032677">
    <property type="entry name" value="GTP_cyclohydro_II"/>
</dbReference>
<organism evidence="22 23">
    <name type="scientific">Marinilabilia rubra</name>
    <dbReference type="NCBI Taxonomy" id="2162893"/>
    <lineage>
        <taxon>Bacteria</taxon>
        <taxon>Pseudomonadati</taxon>
        <taxon>Bacteroidota</taxon>
        <taxon>Bacteroidia</taxon>
        <taxon>Marinilabiliales</taxon>
        <taxon>Marinilabiliaceae</taxon>
        <taxon>Marinilabilia</taxon>
    </lineage>
</organism>
<feature type="domain" description="GTP cyclohydrolase II" evidence="21">
    <location>
        <begin position="218"/>
        <end position="380"/>
    </location>
</feature>
<feature type="region of interest" description="GTP cyclohydrolase II" evidence="20">
    <location>
        <begin position="209"/>
        <end position="421"/>
    </location>
</feature>
<dbReference type="CDD" id="cd00641">
    <property type="entry name" value="GTP_cyclohydro2"/>
    <property type="match status" value="1"/>
</dbReference>
<keyword evidence="12 20" id="KW-0862">Zinc</keyword>
<dbReference type="GO" id="GO:0005525">
    <property type="term" value="F:GTP binding"/>
    <property type="evidence" value="ECO:0007669"/>
    <property type="project" value="UniProtKB-KW"/>
</dbReference>
<feature type="binding site" evidence="20">
    <location>
        <begin position="259"/>
        <end position="263"/>
    </location>
    <ligand>
        <name>GTP</name>
        <dbReference type="ChEBI" id="CHEBI:37565"/>
    </ligand>
</feature>
<evidence type="ECO:0000256" key="12">
    <source>
        <dbReference type="ARBA" id="ARBA00022833"/>
    </source>
</evidence>
<comment type="cofactor">
    <cofactor evidence="20">
        <name>Mg(2+)</name>
        <dbReference type="ChEBI" id="CHEBI:18420"/>
    </cofactor>
    <cofactor evidence="20">
        <name>Mn(2+)</name>
        <dbReference type="ChEBI" id="CHEBI:29035"/>
    </cofactor>
    <text evidence="20">Binds 2 divalent metal cations per subunit. Magnesium or manganese.</text>
</comment>
<keyword evidence="11 20" id="KW-0378">Hydrolase</keyword>
<feature type="active site" description="Nucleophile; for GTP cyclohydrolase activity" evidence="20">
    <location>
        <position position="338"/>
    </location>
</feature>
<evidence type="ECO:0000256" key="2">
    <source>
        <dbReference type="ARBA" id="ARBA00001936"/>
    </source>
</evidence>
<feature type="binding site" evidence="20">
    <location>
        <position position="277"/>
    </location>
    <ligand>
        <name>Zn(2+)</name>
        <dbReference type="ChEBI" id="CHEBI:29105"/>
        <note>catalytic</note>
    </ligand>
</feature>
<keyword evidence="9 20" id="KW-0479">Metal-binding</keyword>
<evidence type="ECO:0000313" key="23">
    <source>
        <dbReference type="Proteomes" id="UP000244956"/>
    </source>
</evidence>
<protein>
    <recommendedName>
        <fullName evidence="20">Riboflavin biosynthesis protein RibBA</fullName>
    </recommendedName>
    <domain>
        <recommendedName>
            <fullName evidence="20">3,4-dihydroxy-2-butanone 4-phosphate synthase</fullName>
            <shortName evidence="20">DHBP synthase</shortName>
            <ecNumber evidence="20">4.1.99.12</ecNumber>
        </recommendedName>
    </domain>
    <domain>
        <recommendedName>
            <fullName evidence="20">GTP cyclohydrolase-2</fullName>
            <ecNumber evidence="20">3.5.4.25</ecNumber>
        </recommendedName>
        <alternativeName>
            <fullName evidence="20">GTP cyclohydrolase II</fullName>
        </alternativeName>
    </domain>
</protein>
<feature type="binding site" evidence="20">
    <location>
        <begin position="302"/>
        <end position="304"/>
    </location>
    <ligand>
        <name>GTP</name>
        <dbReference type="ChEBI" id="CHEBI:37565"/>
    </ligand>
</feature>
<gene>
    <name evidence="20" type="primary">ribBA</name>
    <name evidence="22" type="ORF">DDZ16_12545</name>
</gene>
<dbReference type="Gene3D" id="3.40.50.10990">
    <property type="entry name" value="GTP cyclohydrolase II"/>
    <property type="match status" value="1"/>
</dbReference>
<dbReference type="NCBIfam" id="NF001591">
    <property type="entry name" value="PRK00393.1"/>
    <property type="match status" value="1"/>
</dbReference>
<dbReference type="GO" id="GO:0030145">
    <property type="term" value="F:manganese ion binding"/>
    <property type="evidence" value="ECO:0007669"/>
    <property type="project" value="UniProtKB-UniRule"/>
</dbReference>
<evidence type="ECO:0000256" key="16">
    <source>
        <dbReference type="ARBA" id="ARBA00023239"/>
    </source>
</evidence>
<dbReference type="EMBL" id="QEWP01000009">
    <property type="protein sequence ID" value="PWD99079.1"/>
    <property type="molecule type" value="Genomic_DNA"/>
</dbReference>
<keyword evidence="16 20" id="KW-0456">Lyase</keyword>
<evidence type="ECO:0000256" key="20">
    <source>
        <dbReference type="HAMAP-Rule" id="MF_01283"/>
    </source>
</evidence>
<evidence type="ECO:0000256" key="8">
    <source>
        <dbReference type="ARBA" id="ARBA00022619"/>
    </source>
</evidence>
<evidence type="ECO:0000256" key="11">
    <source>
        <dbReference type="ARBA" id="ARBA00022801"/>
    </source>
</evidence>
<dbReference type="Proteomes" id="UP000244956">
    <property type="component" value="Unassembled WGS sequence"/>
</dbReference>
<dbReference type="Pfam" id="PF00925">
    <property type="entry name" value="GTP_cyclohydro2"/>
    <property type="match status" value="1"/>
</dbReference>
<dbReference type="NCBIfam" id="TIGR00506">
    <property type="entry name" value="ribB"/>
    <property type="match status" value="1"/>
</dbReference>
<evidence type="ECO:0000256" key="19">
    <source>
        <dbReference type="ARBA" id="ARBA00049295"/>
    </source>
</evidence>
<dbReference type="GO" id="GO:0003935">
    <property type="term" value="F:GTP cyclohydrolase II activity"/>
    <property type="evidence" value="ECO:0007669"/>
    <property type="project" value="UniProtKB-UniRule"/>
</dbReference>
<dbReference type="RefSeq" id="WP_109264818.1">
    <property type="nucleotide sequence ID" value="NZ_QEWP01000009.1"/>
</dbReference>
<dbReference type="NCBIfam" id="NF006803">
    <property type="entry name" value="PRK09311.1"/>
    <property type="match status" value="1"/>
</dbReference>
<dbReference type="HAMAP" id="MF_00180">
    <property type="entry name" value="RibB"/>
    <property type="match status" value="1"/>
</dbReference>
<feature type="binding site" evidence="20">
    <location>
        <position position="324"/>
    </location>
    <ligand>
        <name>GTP</name>
        <dbReference type="ChEBI" id="CHEBI:37565"/>
    </ligand>
</feature>
<evidence type="ECO:0000256" key="15">
    <source>
        <dbReference type="ARBA" id="ARBA00023211"/>
    </source>
</evidence>
<dbReference type="AlphaFoldDB" id="A0A2U2B7M8"/>
<dbReference type="HAMAP" id="MF_01283">
    <property type="entry name" value="RibBA"/>
    <property type="match status" value="1"/>
</dbReference>
<dbReference type="UniPathway" id="UPA00275">
    <property type="reaction ID" value="UER00399"/>
</dbReference>
<evidence type="ECO:0000256" key="10">
    <source>
        <dbReference type="ARBA" id="ARBA00022741"/>
    </source>
</evidence>
<dbReference type="NCBIfam" id="TIGR00505">
    <property type="entry name" value="ribA"/>
    <property type="match status" value="1"/>
</dbReference>
<evidence type="ECO:0000256" key="14">
    <source>
        <dbReference type="ARBA" id="ARBA00023134"/>
    </source>
</evidence>
<comment type="similarity">
    <text evidence="7 20">In the C-terminal section; belongs to the GTP cyclohydrolase II family.</text>
</comment>
<evidence type="ECO:0000256" key="4">
    <source>
        <dbReference type="ARBA" id="ARBA00004853"/>
    </source>
</evidence>
<dbReference type="SUPFAM" id="SSF142695">
    <property type="entry name" value="RibA-like"/>
    <property type="match status" value="1"/>
</dbReference>
<dbReference type="PIRSF" id="PIRSF001259">
    <property type="entry name" value="RibA"/>
    <property type="match status" value="1"/>
</dbReference>
<feature type="binding site" evidence="20">
    <location>
        <position position="34"/>
    </location>
    <ligand>
        <name>Mg(2+)</name>
        <dbReference type="ChEBI" id="CHEBI:18420"/>
        <label>1</label>
    </ligand>
</feature>
<comment type="pathway">
    <text evidence="5 20">Cofactor biosynthesis; riboflavin biosynthesis; 2-hydroxy-3-oxobutyl phosphate from D-ribulose 5-phosphate: step 1/1.</text>
</comment>
<accession>A0A2U2B7M8</accession>
<keyword evidence="13 20" id="KW-0460">Magnesium</keyword>
<feature type="region of interest" description="DHBP synthase" evidence="20">
    <location>
        <begin position="1"/>
        <end position="208"/>
    </location>
</feature>
<comment type="function">
    <text evidence="18 20">Catalyzes the conversion of GTP to 2,5-diamino-6-ribosylamino-4(3H)-pyrimidinone 5'-phosphate (DARP), formate and pyrophosphate.</text>
</comment>
<dbReference type="GO" id="GO:0009231">
    <property type="term" value="P:riboflavin biosynthetic process"/>
    <property type="evidence" value="ECO:0007669"/>
    <property type="project" value="UniProtKB-UniRule"/>
</dbReference>
<feature type="site" description="Essential for DHBP synthase activity" evidence="20">
    <location>
        <position position="171"/>
    </location>
</feature>
<keyword evidence="23" id="KW-1185">Reference proteome</keyword>
<comment type="catalytic activity">
    <reaction evidence="1 20">
        <text>D-ribulose 5-phosphate = (2S)-2-hydroxy-3-oxobutyl phosphate + formate + H(+)</text>
        <dbReference type="Rhea" id="RHEA:18457"/>
        <dbReference type="ChEBI" id="CHEBI:15378"/>
        <dbReference type="ChEBI" id="CHEBI:15740"/>
        <dbReference type="ChEBI" id="CHEBI:58121"/>
        <dbReference type="ChEBI" id="CHEBI:58830"/>
        <dbReference type="EC" id="4.1.99.12"/>
    </reaction>
</comment>
<dbReference type="FunFam" id="3.90.870.10:FF:000001">
    <property type="entry name" value="Riboflavin biosynthesis protein RibBA"/>
    <property type="match status" value="1"/>
</dbReference>
<evidence type="ECO:0000256" key="5">
    <source>
        <dbReference type="ARBA" id="ARBA00004904"/>
    </source>
</evidence>
<dbReference type="InterPro" id="IPR036144">
    <property type="entry name" value="RibA-like_sf"/>
</dbReference>
<comment type="caution">
    <text evidence="22">The sequence shown here is derived from an EMBL/GenBank/DDBJ whole genome shotgun (WGS) entry which is preliminary data.</text>
</comment>
<dbReference type="InterPro" id="IPR000926">
    <property type="entry name" value="RibA"/>
</dbReference>
<evidence type="ECO:0000256" key="6">
    <source>
        <dbReference type="ARBA" id="ARBA00005520"/>
    </source>
</evidence>
<dbReference type="GO" id="GO:0000287">
    <property type="term" value="F:magnesium ion binding"/>
    <property type="evidence" value="ECO:0007669"/>
    <property type="project" value="UniProtKB-UniRule"/>
</dbReference>
<reference evidence="22 23" key="1">
    <citation type="submission" date="2018-05" db="EMBL/GenBank/DDBJ databases">
        <title>Marinilabilia rubrum sp. nov., isolated from saltern sediment.</title>
        <authorList>
            <person name="Zhang R."/>
        </authorList>
    </citation>
    <scope>NUCLEOTIDE SEQUENCE [LARGE SCALE GENOMIC DNA]</scope>
    <source>
        <strain evidence="22 23">WTE16</strain>
    </source>
</reference>
<feature type="binding site" evidence="20">
    <location>
        <position position="275"/>
    </location>
    <ligand>
        <name>Zn(2+)</name>
        <dbReference type="ChEBI" id="CHEBI:29105"/>
        <note>catalytic</note>
    </ligand>
</feature>
<dbReference type="HAMAP" id="MF_00179">
    <property type="entry name" value="RibA"/>
    <property type="match status" value="1"/>
</dbReference>
<dbReference type="EC" id="3.5.4.25" evidence="20"/>
<feature type="site" description="Essential for DHBP synthase activity" evidence="20">
    <location>
        <position position="133"/>
    </location>
</feature>
<dbReference type="GO" id="GO:0005829">
    <property type="term" value="C:cytosol"/>
    <property type="evidence" value="ECO:0007669"/>
    <property type="project" value="TreeGrafter"/>
</dbReference>
<comment type="catalytic activity">
    <reaction evidence="19 20">
        <text>GTP + 4 H2O = 2,5-diamino-6-hydroxy-4-(5-phosphoribosylamino)-pyrimidine + formate + 2 phosphate + 3 H(+)</text>
        <dbReference type="Rhea" id="RHEA:23704"/>
        <dbReference type="ChEBI" id="CHEBI:15377"/>
        <dbReference type="ChEBI" id="CHEBI:15378"/>
        <dbReference type="ChEBI" id="CHEBI:15740"/>
        <dbReference type="ChEBI" id="CHEBI:37565"/>
        <dbReference type="ChEBI" id="CHEBI:43474"/>
        <dbReference type="ChEBI" id="CHEBI:58614"/>
        <dbReference type="EC" id="3.5.4.25"/>
    </reaction>
</comment>
<evidence type="ECO:0000256" key="17">
    <source>
        <dbReference type="ARBA" id="ARBA00023268"/>
    </source>
</evidence>
<proteinExistence type="inferred from homology"/>
<evidence type="ECO:0000313" key="22">
    <source>
        <dbReference type="EMBL" id="PWD99079.1"/>
    </source>
</evidence>
<feature type="binding site" evidence="20">
    <location>
        <position position="171"/>
    </location>
    <ligand>
        <name>D-ribulose 5-phosphate</name>
        <dbReference type="ChEBI" id="CHEBI:58121"/>
    </ligand>
</feature>
<dbReference type="GO" id="GO:0008270">
    <property type="term" value="F:zinc ion binding"/>
    <property type="evidence" value="ECO:0007669"/>
    <property type="project" value="UniProtKB-UniRule"/>
</dbReference>
<comment type="similarity">
    <text evidence="6 20">In the N-terminal section; belongs to the DHBP synthase family.</text>
</comment>
<evidence type="ECO:0000256" key="18">
    <source>
        <dbReference type="ARBA" id="ARBA00043932"/>
    </source>
</evidence>
<comment type="function">
    <text evidence="3 20">Catalyzes the conversion of D-ribulose 5-phosphate to formate and 3,4-dihydroxy-2-butanone 4-phosphate.</text>
</comment>
<feature type="binding site" evidence="20">
    <location>
        <position position="38"/>
    </location>
    <ligand>
        <name>D-ribulose 5-phosphate</name>
        <dbReference type="ChEBI" id="CHEBI:58121"/>
    </ligand>
</feature>
<dbReference type="Gene3D" id="3.90.870.10">
    <property type="entry name" value="DHBP synthase"/>
    <property type="match status" value="1"/>
</dbReference>
<feature type="binding site" evidence="20">
    <location>
        <begin position="147"/>
        <end position="151"/>
    </location>
    <ligand>
        <name>D-ribulose 5-phosphate</name>
        <dbReference type="ChEBI" id="CHEBI:58121"/>
    </ligand>
</feature>
<dbReference type="InterPro" id="IPR016299">
    <property type="entry name" value="Riboflavin_synth_RibBA"/>
</dbReference>
<feature type="binding site" evidence="20">
    <location>
        <position position="364"/>
    </location>
    <ligand>
        <name>GTP</name>
        <dbReference type="ChEBI" id="CHEBI:37565"/>
    </ligand>
</feature>
<dbReference type="GO" id="GO:0008686">
    <property type="term" value="F:3,4-dihydroxy-2-butanone-4-phosphate synthase activity"/>
    <property type="evidence" value="ECO:0007669"/>
    <property type="project" value="UniProtKB-UniRule"/>
</dbReference>
<dbReference type="Pfam" id="PF00926">
    <property type="entry name" value="DHBP_synthase"/>
    <property type="match status" value="1"/>
</dbReference>
<evidence type="ECO:0000256" key="9">
    <source>
        <dbReference type="ARBA" id="ARBA00022723"/>
    </source>
</evidence>
<dbReference type="EC" id="4.1.99.12" evidence="20"/>
<dbReference type="PANTHER" id="PTHR21327:SF18">
    <property type="entry name" value="3,4-DIHYDROXY-2-BUTANONE 4-PHOSPHATE SYNTHASE"/>
    <property type="match status" value="1"/>
</dbReference>
<evidence type="ECO:0000256" key="1">
    <source>
        <dbReference type="ARBA" id="ARBA00000141"/>
    </source>
</evidence>
<feature type="binding site" evidence="20">
    <location>
        <begin position="33"/>
        <end position="34"/>
    </location>
    <ligand>
        <name>D-ribulose 5-phosphate</name>
        <dbReference type="ChEBI" id="CHEBI:58121"/>
    </ligand>
</feature>
<keyword evidence="8 20" id="KW-0686">Riboflavin biosynthesis</keyword>
<evidence type="ECO:0000256" key="13">
    <source>
        <dbReference type="ARBA" id="ARBA00022842"/>
    </source>
</evidence>
<evidence type="ECO:0000259" key="21">
    <source>
        <dbReference type="Pfam" id="PF00925"/>
    </source>
</evidence>
<dbReference type="SUPFAM" id="SSF55821">
    <property type="entry name" value="YrdC/RibB"/>
    <property type="match status" value="1"/>
</dbReference>
<evidence type="ECO:0000256" key="3">
    <source>
        <dbReference type="ARBA" id="ARBA00002284"/>
    </source>
</evidence>
<dbReference type="InterPro" id="IPR000422">
    <property type="entry name" value="DHBP_synthase_RibB"/>
</dbReference>
<comment type="cofactor">
    <cofactor evidence="20">
        <name>Zn(2+)</name>
        <dbReference type="ChEBI" id="CHEBI:29105"/>
    </cofactor>
    <text evidence="20">Binds 1 zinc ion per subunit.</text>
</comment>
<dbReference type="PANTHER" id="PTHR21327">
    <property type="entry name" value="GTP CYCLOHYDROLASE II-RELATED"/>
    <property type="match status" value="1"/>
</dbReference>
<dbReference type="FunFam" id="3.40.50.10990:FF:000001">
    <property type="entry name" value="Riboflavin biosynthesis protein RibBA"/>
    <property type="match status" value="1"/>
</dbReference>
<evidence type="ECO:0000256" key="7">
    <source>
        <dbReference type="ARBA" id="ARBA00008976"/>
    </source>
</evidence>
<feature type="active site" description="Proton acceptor; for GTP cyclohydrolase activity" evidence="20">
    <location>
        <position position="336"/>
    </location>
</feature>
<comment type="pathway">
    <text evidence="4 20">Cofactor biosynthesis; riboflavin biosynthesis; 5-amino-6-(D-ribitylamino)uracil from GTP: step 1/4.</text>
</comment>
<feature type="binding site" evidence="20">
    <location>
        <position position="359"/>
    </location>
    <ligand>
        <name>GTP</name>
        <dbReference type="ChEBI" id="CHEBI:37565"/>
    </ligand>
</feature>
<keyword evidence="10 20" id="KW-0547">Nucleotide-binding</keyword>
<feature type="binding site" evidence="20">
    <location>
        <position position="34"/>
    </location>
    <ligand>
        <name>Mg(2+)</name>
        <dbReference type="ChEBI" id="CHEBI:18420"/>
        <label>2</label>
    </ligand>
</feature>
<feature type="binding site" evidence="20">
    <location>
        <position position="264"/>
    </location>
    <ligand>
        <name>Zn(2+)</name>
        <dbReference type="ChEBI" id="CHEBI:29105"/>
        <note>catalytic</note>
    </ligand>
</feature>
<feature type="binding site" evidence="20">
    <location>
        <position position="150"/>
    </location>
    <ligand>
        <name>Mg(2+)</name>
        <dbReference type="ChEBI" id="CHEBI:18420"/>
        <label>2</label>
    </ligand>
</feature>
<dbReference type="OrthoDB" id="9793111at2"/>
<keyword evidence="14 20" id="KW-0342">GTP-binding</keyword>
<name>A0A2U2B7M8_9BACT</name>
<sequence length="421" mass="47025">MGNNSDIQLNTIDEAIEAFRKGELIIVVDDEDRENEGDFITSAELITPEKVNFMTKYGRGLICTPLIEERCEELELELMVGKNTSLHATPFTISVDLLGQGCTTGISASDRSKTIKALSDPNTKPEDLGRPGHIFPLKAKERGVLRRSGHTEATIDLARLAGQSPSGVLVEIMNDDGTMARLPELAEIAKKFDLKIITIKDLIAYRLQKESLIIKGVQVHLPTAHGDFQFIPFKQKSNGLEHMALIKGTWDKDDPILVRVHSSCATGDIFGSLRCECGEQLHKAMETIEKEGKGVIVYMNQEGRGIGLMNKIKAYKLQEEGRDTVDANTDLGFEADERDYGVGAQILRELGVSKMRLMTNNPIKRIGLQGYGLTIEENVPIEVEPNPYNEFYMHTKKEKMGHNLKFFKYMNSSSYSKDKDE</sequence>
<keyword evidence="15 20" id="KW-0464">Manganese</keyword>
<dbReference type="InterPro" id="IPR017945">
    <property type="entry name" value="DHBP_synth_RibB-like_a/b_dom"/>
</dbReference>
<feature type="binding site" evidence="20">
    <location>
        <position position="280"/>
    </location>
    <ligand>
        <name>GTP</name>
        <dbReference type="ChEBI" id="CHEBI:37565"/>
    </ligand>
</feature>
<comment type="cofactor">
    <cofactor evidence="2">
        <name>Mn(2+)</name>
        <dbReference type="ChEBI" id="CHEBI:29035"/>
    </cofactor>
</comment>
<keyword evidence="17 20" id="KW-0511">Multifunctional enzyme</keyword>